<dbReference type="AlphaFoldDB" id="A0A437LTP3"/>
<keyword evidence="2 7" id="KW-0479">Metal-binding</keyword>
<evidence type="ECO:0000313" key="9">
    <source>
        <dbReference type="EMBL" id="RVT88779.1"/>
    </source>
</evidence>
<dbReference type="GO" id="GO:0031418">
    <property type="term" value="F:L-ascorbic acid binding"/>
    <property type="evidence" value="ECO:0007669"/>
    <property type="project" value="UniProtKB-KW"/>
</dbReference>
<dbReference type="GO" id="GO:0006974">
    <property type="term" value="P:DNA damage response"/>
    <property type="evidence" value="ECO:0007669"/>
    <property type="project" value="TreeGrafter"/>
</dbReference>
<evidence type="ECO:0000256" key="7">
    <source>
        <dbReference type="HAMAP-Rule" id="MF_00657"/>
    </source>
</evidence>
<evidence type="ECO:0000256" key="5">
    <source>
        <dbReference type="ARBA" id="ARBA00023002"/>
    </source>
</evidence>
<dbReference type="RefSeq" id="WP_127682233.1">
    <property type="nucleotide sequence ID" value="NZ_SACM01000001.1"/>
</dbReference>
<dbReference type="InterPro" id="IPR023550">
    <property type="entry name" value="PKHD_hydroxylase"/>
</dbReference>
<evidence type="ECO:0000256" key="3">
    <source>
        <dbReference type="ARBA" id="ARBA00022896"/>
    </source>
</evidence>
<keyword evidence="5 7" id="KW-0560">Oxidoreductase</keyword>
<evidence type="ECO:0000256" key="2">
    <source>
        <dbReference type="ARBA" id="ARBA00022723"/>
    </source>
</evidence>
<evidence type="ECO:0000313" key="10">
    <source>
        <dbReference type="Proteomes" id="UP000288587"/>
    </source>
</evidence>
<protein>
    <submittedName>
        <fullName evidence="9">Fe2+-dependent dioxygenase</fullName>
    </submittedName>
</protein>
<dbReference type="GO" id="GO:0006879">
    <property type="term" value="P:intracellular iron ion homeostasis"/>
    <property type="evidence" value="ECO:0007669"/>
    <property type="project" value="TreeGrafter"/>
</dbReference>
<dbReference type="Pfam" id="PF13640">
    <property type="entry name" value="2OG-FeII_Oxy_3"/>
    <property type="match status" value="1"/>
</dbReference>
<feature type="binding site" evidence="7">
    <location>
        <position position="167"/>
    </location>
    <ligand>
        <name>2-oxoglutarate</name>
        <dbReference type="ChEBI" id="CHEBI:16810"/>
    </ligand>
</feature>
<dbReference type="InterPro" id="IPR006620">
    <property type="entry name" value="Pro_4_hyd_alph"/>
</dbReference>
<dbReference type="HAMAP" id="MF_00657">
    <property type="entry name" value="Hydroxyl_YbiX"/>
    <property type="match status" value="1"/>
</dbReference>
<name>A0A437LTP3_9BURK</name>
<dbReference type="NCBIfam" id="NF003975">
    <property type="entry name" value="PRK05467.1-4"/>
    <property type="match status" value="1"/>
</dbReference>
<dbReference type="GO" id="GO:0005506">
    <property type="term" value="F:iron ion binding"/>
    <property type="evidence" value="ECO:0007669"/>
    <property type="project" value="UniProtKB-UniRule"/>
</dbReference>
<keyword evidence="3 7" id="KW-0847">Vitamin C</keyword>
<keyword evidence="10" id="KW-1185">Reference proteome</keyword>
<keyword evidence="6 7" id="KW-0408">Iron</keyword>
<dbReference type="InterPro" id="IPR044862">
    <property type="entry name" value="Pro_4_hyd_alph_FE2OG_OXY"/>
</dbReference>
<accession>A0A437LTP3</accession>
<dbReference type="GO" id="GO:0016706">
    <property type="term" value="F:2-oxoglutarate-dependent dioxygenase activity"/>
    <property type="evidence" value="ECO:0007669"/>
    <property type="project" value="UniProtKB-UniRule"/>
</dbReference>
<organism evidence="9 10">
    <name type="scientific">Inhella crocodyli</name>
    <dbReference type="NCBI Taxonomy" id="2499851"/>
    <lineage>
        <taxon>Bacteria</taxon>
        <taxon>Pseudomonadati</taxon>
        <taxon>Pseudomonadota</taxon>
        <taxon>Betaproteobacteria</taxon>
        <taxon>Burkholderiales</taxon>
        <taxon>Sphaerotilaceae</taxon>
        <taxon>Inhella</taxon>
    </lineage>
</organism>
<evidence type="ECO:0000256" key="4">
    <source>
        <dbReference type="ARBA" id="ARBA00022964"/>
    </source>
</evidence>
<feature type="binding site" evidence="7">
    <location>
        <position position="96"/>
    </location>
    <ligand>
        <name>Fe cation</name>
        <dbReference type="ChEBI" id="CHEBI:24875"/>
    </ligand>
</feature>
<dbReference type="PANTHER" id="PTHR41536:SF1">
    <property type="entry name" value="PKHD-TYPE HYDROXYLASE YBIX"/>
    <property type="match status" value="1"/>
</dbReference>
<reference evidence="9 10" key="1">
    <citation type="submission" date="2019-01" db="EMBL/GenBank/DDBJ databases">
        <authorList>
            <person name="Chen W.-M."/>
        </authorList>
    </citation>
    <scope>NUCLEOTIDE SEQUENCE [LARGE SCALE GENOMIC DNA]</scope>
    <source>
        <strain evidence="9 10">CCP-18</strain>
    </source>
</reference>
<comment type="caution">
    <text evidence="9">The sequence shown here is derived from an EMBL/GenBank/DDBJ whole genome shotgun (WGS) entry which is preliminary data.</text>
</comment>
<dbReference type="Gene3D" id="4.10.860.20">
    <property type="entry name" value="Rabenosyn, Rab binding domain"/>
    <property type="match status" value="1"/>
</dbReference>
<dbReference type="InterPro" id="IPR041097">
    <property type="entry name" value="PKHD_C"/>
</dbReference>
<comment type="cofactor">
    <cofactor evidence="1 7">
        <name>L-ascorbate</name>
        <dbReference type="ChEBI" id="CHEBI:38290"/>
    </cofactor>
</comment>
<dbReference type="InterPro" id="IPR005123">
    <property type="entry name" value="Oxoglu/Fe-dep_dioxygenase_dom"/>
</dbReference>
<evidence type="ECO:0000256" key="6">
    <source>
        <dbReference type="ARBA" id="ARBA00023004"/>
    </source>
</evidence>
<gene>
    <name evidence="9" type="ORF">EOD73_07370</name>
</gene>
<evidence type="ECO:0000259" key="8">
    <source>
        <dbReference type="PROSITE" id="PS51471"/>
    </source>
</evidence>
<comment type="cofactor">
    <cofactor evidence="7">
        <name>Fe(2+)</name>
        <dbReference type="ChEBI" id="CHEBI:29033"/>
    </cofactor>
    <text evidence="7">Binds 1 Fe(2+) ion per subunit.</text>
</comment>
<feature type="domain" description="Fe2OG dioxygenase" evidence="8">
    <location>
        <begin position="78"/>
        <end position="176"/>
    </location>
</feature>
<feature type="binding site" evidence="7">
    <location>
        <position position="98"/>
    </location>
    <ligand>
        <name>Fe cation</name>
        <dbReference type="ChEBI" id="CHEBI:24875"/>
    </ligand>
</feature>
<evidence type="ECO:0000256" key="1">
    <source>
        <dbReference type="ARBA" id="ARBA00001961"/>
    </source>
</evidence>
<sequence length="224" mass="25089">MLITLPHVLTPDELGQARAWLAAGAWTGGRHTAGRQSAQVKDNAQLDPAHPLTQHLQRLVLAAMERHLLFFSAALPKKIWPPAFNRYVGGQTYGDHVDQGIRSREGLRLRSDLSCTLFFSEPEDYEGGELVTELGGQTFRVKGRAGDAVLYLGHTVHRVEPVTRGERLASFFWVESLVRAPEQRELLFNLDRALTALRERDGESAEAVALMGTYHHLLRMWADT</sequence>
<dbReference type="OrthoDB" id="9812472at2"/>
<dbReference type="Pfam" id="PF18331">
    <property type="entry name" value="PKHD_C"/>
    <property type="match status" value="1"/>
</dbReference>
<dbReference type="Gene3D" id="2.60.120.620">
    <property type="entry name" value="q2cbj1_9rhob like domain"/>
    <property type="match status" value="1"/>
</dbReference>
<dbReference type="Proteomes" id="UP000288587">
    <property type="component" value="Unassembled WGS sequence"/>
</dbReference>
<dbReference type="EMBL" id="SACM01000001">
    <property type="protein sequence ID" value="RVT88779.1"/>
    <property type="molecule type" value="Genomic_DNA"/>
</dbReference>
<proteinExistence type="inferred from homology"/>
<dbReference type="PROSITE" id="PS51471">
    <property type="entry name" value="FE2OG_OXY"/>
    <property type="match status" value="1"/>
</dbReference>
<dbReference type="PANTHER" id="PTHR41536">
    <property type="entry name" value="PKHD-TYPE HYDROXYLASE YBIX"/>
    <property type="match status" value="1"/>
</dbReference>
<feature type="binding site" evidence="7">
    <location>
        <position position="157"/>
    </location>
    <ligand>
        <name>Fe cation</name>
        <dbReference type="ChEBI" id="CHEBI:24875"/>
    </ligand>
</feature>
<keyword evidence="4 7" id="KW-0223">Dioxygenase</keyword>
<dbReference type="NCBIfam" id="NF003974">
    <property type="entry name" value="PRK05467.1-3"/>
    <property type="match status" value="1"/>
</dbReference>
<dbReference type="SMART" id="SM00702">
    <property type="entry name" value="P4Hc"/>
    <property type="match status" value="1"/>
</dbReference>